<dbReference type="Proteomes" id="UP001057402">
    <property type="component" value="Chromosome 12"/>
</dbReference>
<comment type="caution">
    <text evidence="1">The sequence shown here is derived from an EMBL/GenBank/DDBJ whole genome shotgun (WGS) entry which is preliminary data.</text>
</comment>
<keyword evidence="2" id="KW-1185">Reference proteome</keyword>
<proteinExistence type="predicted"/>
<gene>
    <name evidence="1" type="ORF">MLD38_037876</name>
</gene>
<sequence>MSSYVLNHGFPLFLNEFRNDERGTNEKNNRFLTCFLDGRLRMILTSPCGPFKEVTTSDKVLGIWRSSSVCSTRAGPGSGTHPFFNGFRPFSPPFEVPRPIIWL</sequence>
<evidence type="ECO:0000313" key="1">
    <source>
        <dbReference type="EMBL" id="KAI4302088.1"/>
    </source>
</evidence>
<organism evidence="1 2">
    <name type="scientific">Melastoma candidum</name>
    <dbReference type="NCBI Taxonomy" id="119954"/>
    <lineage>
        <taxon>Eukaryota</taxon>
        <taxon>Viridiplantae</taxon>
        <taxon>Streptophyta</taxon>
        <taxon>Embryophyta</taxon>
        <taxon>Tracheophyta</taxon>
        <taxon>Spermatophyta</taxon>
        <taxon>Magnoliopsida</taxon>
        <taxon>eudicotyledons</taxon>
        <taxon>Gunneridae</taxon>
        <taxon>Pentapetalae</taxon>
        <taxon>rosids</taxon>
        <taxon>malvids</taxon>
        <taxon>Myrtales</taxon>
        <taxon>Melastomataceae</taxon>
        <taxon>Melastomatoideae</taxon>
        <taxon>Melastomateae</taxon>
        <taxon>Melastoma</taxon>
    </lineage>
</organism>
<protein>
    <submittedName>
        <fullName evidence="1">Uncharacterized protein</fullName>
    </submittedName>
</protein>
<name>A0ACB9KXR7_9MYRT</name>
<accession>A0ACB9KXR7</accession>
<evidence type="ECO:0000313" key="2">
    <source>
        <dbReference type="Proteomes" id="UP001057402"/>
    </source>
</evidence>
<dbReference type="EMBL" id="CM042891">
    <property type="protein sequence ID" value="KAI4302088.1"/>
    <property type="molecule type" value="Genomic_DNA"/>
</dbReference>
<reference evidence="2" key="1">
    <citation type="journal article" date="2023" name="Front. Plant Sci.">
        <title>Chromosomal-level genome assembly of Melastoma candidum provides insights into trichome evolution.</title>
        <authorList>
            <person name="Zhong Y."/>
            <person name="Wu W."/>
            <person name="Sun C."/>
            <person name="Zou P."/>
            <person name="Liu Y."/>
            <person name="Dai S."/>
            <person name="Zhou R."/>
        </authorList>
    </citation>
    <scope>NUCLEOTIDE SEQUENCE [LARGE SCALE GENOMIC DNA]</scope>
</reference>